<dbReference type="Proteomes" id="UP000199155">
    <property type="component" value="Unassembled WGS sequence"/>
</dbReference>
<keyword evidence="4" id="KW-1185">Reference proteome</keyword>
<evidence type="ECO:0000256" key="2">
    <source>
        <dbReference type="SAM" id="Phobius"/>
    </source>
</evidence>
<dbReference type="SMART" id="SM00028">
    <property type="entry name" value="TPR"/>
    <property type="match status" value="7"/>
</dbReference>
<sequence length="447" mass="48115">MDGETIKEQRARQPRRRKAAATAVACAVVGGLTAGLISLGPEAPPRPAQGAVPVTAGAQDLGEQIAARRAWLREHPKDATVWAGLAAGYIEQARRSADFSYHSRAEEALERALALSPGHVPALVGMGALANARHDFAAARTWGERAQRAEPGNWTVYPVLADAYTQLGRYPQATAAVQRLLDLKPGVPAFTRAAYELEMQGRTDEAAEALRRALEDASDPADRAFCLHRLGELDWERGRVAPALARYEEALRADPAAHAALAGRAKARAALGRTEDALADYRTVTGRVPLPEYVLAYGELLESLGRGAEARRQYEVLRAQIRLLEAQGAEDDLTLGLFEADHGDARAAVERLRAEWSRRRSVLVADALAWALHRAGRPAEAAPLARTAAALGWRPASFAYHRGEIARALGDEAGARKHLHEALRINPHFSPLKARAARAALRAGGGA</sequence>
<dbReference type="Gene3D" id="1.25.40.10">
    <property type="entry name" value="Tetratricopeptide repeat domain"/>
    <property type="match status" value="3"/>
</dbReference>
<keyword evidence="2" id="KW-0472">Membrane</keyword>
<feature type="repeat" description="TPR" evidence="1">
    <location>
        <begin position="154"/>
        <end position="187"/>
    </location>
</feature>
<name>A0A1G8UCE6_9ACTN</name>
<dbReference type="InterPro" id="IPR019734">
    <property type="entry name" value="TPR_rpt"/>
</dbReference>
<evidence type="ECO:0000313" key="4">
    <source>
        <dbReference type="Proteomes" id="UP000199155"/>
    </source>
</evidence>
<evidence type="ECO:0000313" key="3">
    <source>
        <dbReference type="EMBL" id="SDJ51254.1"/>
    </source>
</evidence>
<dbReference type="RefSeq" id="WP_176953630.1">
    <property type="nucleotide sequence ID" value="NZ_FNFF01000001.1"/>
</dbReference>
<gene>
    <name evidence="3" type="ORF">SAMN05421806_101758</name>
</gene>
<keyword evidence="2" id="KW-1133">Transmembrane helix</keyword>
<dbReference type="PANTHER" id="PTHR12558">
    <property type="entry name" value="CELL DIVISION CYCLE 16,23,27"/>
    <property type="match status" value="1"/>
</dbReference>
<accession>A0A1G8UCE6</accession>
<keyword evidence="2" id="KW-0812">Transmembrane</keyword>
<protein>
    <submittedName>
        <fullName evidence="3">Tetratricopeptide repeat-containing protein</fullName>
    </submittedName>
</protein>
<dbReference type="InterPro" id="IPR011990">
    <property type="entry name" value="TPR-like_helical_dom_sf"/>
</dbReference>
<reference evidence="3 4" key="1">
    <citation type="submission" date="2016-10" db="EMBL/GenBank/DDBJ databases">
        <authorList>
            <person name="de Groot N.N."/>
        </authorList>
    </citation>
    <scope>NUCLEOTIDE SEQUENCE [LARGE SCALE GENOMIC DNA]</scope>
    <source>
        <strain evidence="3 4">CGMCC 4.5727</strain>
    </source>
</reference>
<dbReference type="PROSITE" id="PS50005">
    <property type="entry name" value="TPR"/>
    <property type="match status" value="2"/>
</dbReference>
<feature type="repeat" description="TPR" evidence="1">
    <location>
        <begin position="224"/>
        <end position="257"/>
    </location>
</feature>
<keyword evidence="1" id="KW-0802">TPR repeat</keyword>
<dbReference type="SUPFAM" id="SSF48452">
    <property type="entry name" value="TPR-like"/>
    <property type="match status" value="2"/>
</dbReference>
<dbReference type="AlphaFoldDB" id="A0A1G8UCE6"/>
<organism evidence="3 4">
    <name type="scientific">Streptomyces indicus</name>
    <dbReference type="NCBI Taxonomy" id="417292"/>
    <lineage>
        <taxon>Bacteria</taxon>
        <taxon>Bacillati</taxon>
        <taxon>Actinomycetota</taxon>
        <taxon>Actinomycetes</taxon>
        <taxon>Kitasatosporales</taxon>
        <taxon>Streptomycetaceae</taxon>
        <taxon>Streptomyces</taxon>
    </lineage>
</organism>
<dbReference type="Pfam" id="PF13432">
    <property type="entry name" value="TPR_16"/>
    <property type="match status" value="4"/>
</dbReference>
<evidence type="ECO:0000256" key="1">
    <source>
        <dbReference type="PROSITE-ProRule" id="PRU00339"/>
    </source>
</evidence>
<dbReference type="STRING" id="417292.SAMN05421806_101758"/>
<feature type="transmembrane region" description="Helical" evidence="2">
    <location>
        <begin position="20"/>
        <end position="39"/>
    </location>
</feature>
<dbReference type="PANTHER" id="PTHR12558:SF13">
    <property type="entry name" value="CELL DIVISION CYCLE PROTEIN 27 HOMOLOG"/>
    <property type="match status" value="1"/>
</dbReference>
<dbReference type="EMBL" id="FNFF01000001">
    <property type="protein sequence ID" value="SDJ51254.1"/>
    <property type="molecule type" value="Genomic_DNA"/>
</dbReference>
<proteinExistence type="predicted"/>